<dbReference type="PROSITE" id="PS50157">
    <property type="entry name" value="ZINC_FINGER_C2H2_2"/>
    <property type="match status" value="16"/>
</dbReference>
<feature type="compositionally biased region" description="Basic and acidic residues" evidence="9">
    <location>
        <begin position="386"/>
        <end position="396"/>
    </location>
</feature>
<dbReference type="Pfam" id="PF13465">
    <property type="entry name" value="zf-H2C2_2"/>
    <property type="match status" value="1"/>
</dbReference>
<protein>
    <recommendedName>
        <fullName evidence="10">C2H2-type domain-containing protein</fullName>
    </recommendedName>
</protein>
<dbReference type="FunFam" id="3.30.160.60:FF:000065">
    <property type="entry name" value="B-cell CLL/lymphoma 6, member B"/>
    <property type="match status" value="1"/>
</dbReference>
<proteinExistence type="predicted"/>
<keyword evidence="2" id="KW-0479">Metal-binding</keyword>
<keyword evidence="5" id="KW-0862">Zinc</keyword>
<evidence type="ECO:0000256" key="6">
    <source>
        <dbReference type="ARBA" id="ARBA00023125"/>
    </source>
</evidence>
<comment type="caution">
    <text evidence="11">The sequence shown here is derived from an EMBL/GenBank/DDBJ whole genome shotgun (WGS) entry which is preliminary data.</text>
</comment>
<keyword evidence="3" id="KW-0677">Repeat</keyword>
<dbReference type="FunFam" id="3.30.160.60:FF:002343">
    <property type="entry name" value="Zinc finger protein 33A"/>
    <property type="match status" value="1"/>
</dbReference>
<evidence type="ECO:0000256" key="3">
    <source>
        <dbReference type="ARBA" id="ARBA00022737"/>
    </source>
</evidence>
<dbReference type="Gene3D" id="3.30.160.60">
    <property type="entry name" value="Classic Zinc Finger"/>
    <property type="match status" value="13"/>
</dbReference>
<sequence>MELVCHKCDLKTSSDTFVKHLESNHGDVRDHDTVEAFVRDYVTFEETLISESDGDDASIVSVASTEAPDVIPQRLDCPLCASAFSSRFRLVQHLTKHPEANLGDGISCCGDTRNENELITHLNREHKDPNRIQCKSCDHIAVDKPTSTTHIAHCHTESKSDVITNIQLGSPGPDETNQKRIPAVCPNCNRTFSNKYNMLNHMKSHAKDAKTSKFVCECGKSYSTRGNLVAHIRIAHTEELPHRCSDCGEGFPTRSTRDIHSRLHSGARPFSCAFCPLSFRSKNSQDKHQETHVPPQHECELCGKKFRRKAHLSSVQPRCAKIKLGRTYEDEPLLYRSAEPPAFEGEDLLDNDSNDDSDSAPLAELVSTDPLAALRRALRDLRDHYSERHLRSRPETSSEESGPDEDDLNPDSFDDLTRLNMRRDRFDDATRQALDAARVRADGRTYYVCIICGRRLASPHAFVHHNRIHTGERPQVCHVCGKRFRAPQGLARHIAETHERRRRRACRLCQRTFANEQNLRQHLRTHTGERPYQCNECGKRFAQSGSLHAHRRTHTLRRAFTCADCGAAFRLRAGLTRHALRHSGERPHRCACGRAFAAKHELVAHLPLHGDQTPHVCGICGAAYKLRRALRDHTRSAHPPPASSSTRLETAESDPPLDVEIPQAQRDGTASGPQRKKRMVKRHSCVTCGRILSDACNLARHVDAVHVMRRPHACAVCRRAFTRAEHLQSHMRLHTTPASLLCDKCGAACASAAALRSHRRIHTAPRYECACGARFRRSSELHAHSSVHSGDRPHVCWCGRAFRLRAQLTMHARRHGATTVDSEHGVTQLASRCVPIGDISESYHPAPTP</sequence>
<feature type="domain" description="C2H2-type" evidence="10">
    <location>
        <begin position="588"/>
        <end position="614"/>
    </location>
</feature>
<organism evidence="11 12">
    <name type="scientific">Operophtera brumata</name>
    <name type="common">Winter moth</name>
    <name type="synonym">Phalaena brumata</name>
    <dbReference type="NCBI Taxonomy" id="104452"/>
    <lineage>
        <taxon>Eukaryota</taxon>
        <taxon>Metazoa</taxon>
        <taxon>Ecdysozoa</taxon>
        <taxon>Arthropoda</taxon>
        <taxon>Hexapoda</taxon>
        <taxon>Insecta</taxon>
        <taxon>Pterygota</taxon>
        <taxon>Neoptera</taxon>
        <taxon>Endopterygota</taxon>
        <taxon>Lepidoptera</taxon>
        <taxon>Glossata</taxon>
        <taxon>Ditrysia</taxon>
        <taxon>Geometroidea</taxon>
        <taxon>Geometridae</taxon>
        <taxon>Larentiinae</taxon>
        <taxon>Operophtera</taxon>
    </lineage>
</organism>
<evidence type="ECO:0000313" key="12">
    <source>
        <dbReference type="Proteomes" id="UP000037510"/>
    </source>
</evidence>
<feature type="domain" description="C2H2-type" evidence="10">
    <location>
        <begin position="683"/>
        <end position="711"/>
    </location>
</feature>
<dbReference type="InterPro" id="IPR013087">
    <property type="entry name" value="Znf_C2H2_type"/>
</dbReference>
<reference evidence="11 12" key="1">
    <citation type="journal article" date="2015" name="Genome Biol. Evol.">
        <title>The genome of winter moth (Operophtera brumata) provides a genomic perspective on sexual dimorphism and phenology.</title>
        <authorList>
            <person name="Derks M.F."/>
            <person name="Smit S."/>
            <person name="Salis L."/>
            <person name="Schijlen E."/>
            <person name="Bossers A."/>
            <person name="Mateman C."/>
            <person name="Pijl A.S."/>
            <person name="de Ridder D."/>
            <person name="Groenen M.A."/>
            <person name="Visser M.E."/>
            <person name="Megens H.J."/>
        </authorList>
    </citation>
    <scope>NUCLEOTIDE SEQUENCE [LARGE SCALE GENOMIC DNA]</scope>
    <source>
        <strain evidence="11">WM2013NL</strain>
        <tissue evidence="11">Head and thorax</tissue>
    </source>
</reference>
<dbReference type="GO" id="GO:0008270">
    <property type="term" value="F:zinc ion binding"/>
    <property type="evidence" value="ECO:0007669"/>
    <property type="project" value="UniProtKB-KW"/>
</dbReference>
<evidence type="ECO:0000313" key="11">
    <source>
        <dbReference type="EMBL" id="KOB68593.1"/>
    </source>
</evidence>
<feature type="compositionally biased region" description="Acidic residues" evidence="9">
    <location>
        <begin position="344"/>
        <end position="358"/>
    </location>
</feature>
<dbReference type="InterPro" id="IPR050331">
    <property type="entry name" value="Zinc_finger"/>
</dbReference>
<keyword evidence="12" id="KW-1185">Reference proteome</keyword>
<gene>
    <name evidence="11" type="ORF">OBRU01_18106</name>
</gene>
<dbReference type="PANTHER" id="PTHR16515:SF49">
    <property type="entry name" value="GASTRULA ZINC FINGER PROTEIN XLCGF49.1-LIKE-RELATED"/>
    <property type="match status" value="1"/>
</dbReference>
<feature type="domain" description="C2H2-type" evidence="10">
    <location>
        <begin position="242"/>
        <end position="269"/>
    </location>
</feature>
<feature type="domain" description="C2H2-type" evidence="10">
    <location>
        <begin position="214"/>
        <end position="241"/>
    </location>
</feature>
<evidence type="ECO:0000256" key="1">
    <source>
        <dbReference type="ARBA" id="ARBA00004123"/>
    </source>
</evidence>
<dbReference type="GO" id="GO:0005634">
    <property type="term" value="C:nucleus"/>
    <property type="evidence" value="ECO:0007669"/>
    <property type="project" value="UniProtKB-SubCell"/>
</dbReference>
<feature type="non-terminal residue" evidence="11">
    <location>
        <position position="849"/>
    </location>
</feature>
<evidence type="ECO:0000259" key="10">
    <source>
        <dbReference type="PROSITE" id="PS50157"/>
    </source>
</evidence>
<dbReference type="PANTHER" id="PTHR16515">
    <property type="entry name" value="PR DOMAIN ZINC FINGER PROTEIN"/>
    <property type="match status" value="1"/>
</dbReference>
<dbReference type="GO" id="GO:0006355">
    <property type="term" value="P:regulation of DNA-templated transcription"/>
    <property type="evidence" value="ECO:0007669"/>
    <property type="project" value="UniProtKB-ARBA"/>
</dbReference>
<keyword evidence="6" id="KW-0238">DNA-binding</keyword>
<dbReference type="PROSITE" id="PS00028">
    <property type="entry name" value="ZINC_FINGER_C2H2_1"/>
    <property type="match status" value="13"/>
</dbReference>
<keyword evidence="7" id="KW-0539">Nucleus</keyword>
<name>A0A0L7KZA6_OPEBR</name>
<dbReference type="GO" id="GO:0003677">
    <property type="term" value="F:DNA binding"/>
    <property type="evidence" value="ECO:0007669"/>
    <property type="project" value="UniProtKB-KW"/>
</dbReference>
<feature type="domain" description="C2H2-type" evidence="10">
    <location>
        <begin position="740"/>
        <end position="767"/>
    </location>
</feature>
<feature type="domain" description="C2H2-type" evidence="10">
    <location>
        <begin position="615"/>
        <end position="638"/>
    </location>
</feature>
<feature type="domain" description="C2H2-type" evidence="10">
    <location>
        <begin position="504"/>
        <end position="531"/>
    </location>
</feature>
<evidence type="ECO:0000256" key="4">
    <source>
        <dbReference type="ARBA" id="ARBA00022771"/>
    </source>
</evidence>
<feature type="domain" description="C2H2-type" evidence="10">
    <location>
        <begin position="447"/>
        <end position="474"/>
    </location>
</feature>
<keyword evidence="4 8" id="KW-0863">Zinc-finger</keyword>
<feature type="region of interest" description="Disordered" evidence="9">
    <location>
        <begin position="386"/>
        <end position="415"/>
    </location>
</feature>
<feature type="domain" description="C2H2-type" evidence="10">
    <location>
        <begin position="475"/>
        <end position="503"/>
    </location>
</feature>
<feature type="domain" description="C2H2-type" evidence="10">
    <location>
        <begin position="560"/>
        <end position="587"/>
    </location>
</feature>
<evidence type="ECO:0000256" key="5">
    <source>
        <dbReference type="ARBA" id="ARBA00022833"/>
    </source>
</evidence>
<feature type="domain" description="C2H2-type" evidence="10">
    <location>
        <begin position="75"/>
        <end position="97"/>
    </location>
</feature>
<feature type="region of interest" description="Disordered" evidence="9">
    <location>
        <begin position="631"/>
        <end position="678"/>
    </location>
</feature>
<feature type="region of interest" description="Disordered" evidence="9">
    <location>
        <begin position="341"/>
        <end position="365"/>
    </location>
</feature>
<feature type="compositionally biased region" description="Acidic residues" evidence="9">
    <location>
        <begin position="397"/>
        <end position="414"/>
    </location>
</feature>
<evidence type="ECO:0000256" key="9">
    <source>
        <dbReference type="SAM" id="MobiDB-lite"/>
    </source>
</evidence>
<dbReference type="Proteomes" id="UP000037510">
    <property type="component" value="Unassembled WGS sequence"/>
</dbReference>
<accession>A0A0L7KZA6</accession>
<feature type="non-terminal residue" evidence="11">
    <location>
        <position position="1"/>
    </location>
</feature>
<feature type="domain" description="C2H2-type" evidence="10">
    <location>
        <begin position="712"/>
        <end position="739"/>
    </location>
</feature>
<comment type="subcellular location">
    <subcellularLocation>
        <location evidence="1">Nucleus</location>
    </subcellularLocation>
</comment>
<dbReference type="InterPro" id="IPR036236">
    <property type="entry name" value="Znf_C2H2_sf"/>
</dbReference>
<evidence type="ECO:0000256" key="8">
    <source>
        <dbReference type="PROSITE-ProRule" id="PRU00042"/>
    </source>
</evidence>
<dbReference type="STRING" id="104452.A0A0L7KZA6"/>
<dbReference type="Pfam" id="PF00096">
    <property type="entry name" value="zf-C2H2"/>
    <property type="match status" value="4"/>
</dbReference>
<feature type="domain" description="C2H2-type" evidence="10">
    <location>
        <begin position="767"/>
        <end position="793"/>
    </location>
</feature>
<dbReference type="AlphaFoldDB" id="A0A0L7KZA6"/>
<feature type="domain" description="C2H2-type" evidence="10">
    <location>
        <begin position="270"/>
        <end position="297"/>
    </location>
</feature>
<dbReference type="EMBL" id="JTDY01004105">
    <property type="protein sequence ID" value="KOB68593.1"/>
    <property type="molecule type" value="Genomic_DNA"/>
</dbReference>
<dbReference type="SMART" id="SM00355">
    <property type="entry name" value="ZnF_C2H2"/>
    <property type="match status" value="19"/>
</dbReference>
<feature type="domain" description="C2H2-type" evidence="10">
    <location>
        <begin position="183"/>
        <end position="210"/>
    </location>
</feature>
<dbReference type="SUPFAM" id="SSF57667">
    <property type="entry name" value="beta-beta-alpha zinc fingers"/>
    <property type="match status" value="8"/>
</dbReference>
<evidence type="ECO:0000256" key="2">
    <source>
        <dbReference type="ARBA" id="ARBA00022723"/>
    </source>
</evidence>
<evidence type="ECO:0000256" key="7">
    <source>
        <dbReference type="ARBA" id="ARBA00023242"/>
    </source>
</evidence>
<feature type="domain" description="C2H2-type" evidence="10">
    <location>
        <begin position="532"/>
        <end position="559"/>
    </location>
</feature>